<dbReference type="Pfam" id="PF05833">
    <property type="entry name" value="NFACT_N"/>
    <property type="match status" value="1"/>
</dbReference>
<comment type="caution">
    <text evidence="3">The sequence shown here is derived from an EMBL/GenBank/DDBJ whole genome shotgun (WGS) entry which is preliminary data.</text>
</comment>
<evidence type="ECO:0000313" key="3">
    <source>
        <dbReference type="EMBL" id="KLD95897.1"/>
    </source>
</evidence>
<proteinExistence type="predicted"/>
<protein>
    <submittedName>
        <fullName evidence="3">Fibronectin-binding protein</fullName>
    </submittedName>
</protein>
<dbReference type="Pfam" id="PF05670">
    <property type="entry name" value="NFACT-R_1"/>
    <property type="match status" value="1"/>
</dbReference>
<dbReference type="InterPro" id="IPR008532">
    <property type="entry name" value="NFACT_RNA-bd"/>
</dbReference>
<dbReference type="Proteomes" id="UP000035514">
    <property type="component" value="Unassembled WGS sequence"/>
</dbReference>
<dbReference type="EMBL" id="JAIQ01000175">
    <property type="protein sequence ID" value="KLD95897.1"/>
    <property type="molecule type" value="Genomic_DNA"/>
</dbReference>
<accession>A0A0G9JVB3</accession>
<organism evidence="3 4">
    <name type="scientific">Aliarcobacter butzleri L348</name>
    <dbReference type="NCBI Taxonomy" id="1447256"/>
    <lineage>
        <taxon>Bacteria</taxon>
        <taxon>Pseudomonadati</taxon>
        <taxon>Campylobacterota</taxon>
        <taxon>Epsilonproteobacteria</taxon>
        <taxon>Campylobacterales</taxon>
        <taxon>Arcobacteraceae</taxon>
        <taxon>Aliarcobacter</taxon>
    </lineage>
</organism>
<feature type="domain" description="NFACT RNA-binding" evidence="2">
    <location>
        <begin position="343"/>
        <end position="425"/>
    </location>
</feature>
<feature type="coiled-coil region" evidence="1">
    <location>
        <begin position="184"/>
        <end position="235"/>
    </location>
</feature>
<reference evidence="3 4" key="1">
    <citation type="submission" date="2014-01" db="EMBL/GenBank/DDBJ databases">
        <title>Development of a Comparative Genomic Fingerprinting Assay for High Resolution Genotyping of Arcobacter butzleri.</title>
        <authorList>
            <person name="Webb A.L."/>
            <person name="Inglis G.D."/>
            <person name="Kruczkiewicz P."/>
            <person name="Selinger L.B."/>
            <person name="Taboada E.N."/>
        </authorList>
    </citation>
    <scope>NUCLEOTIDE SEQUENCE [LARGE SCALE GENOMIC DNA]</scope>
    <source>
        <strain evidence="3 4">L348</strain>
    </source>
</reference>
<dbReference type="AlphaFoldDB" id="A0A0G9JVB3"/>
<sequence>MKYFILKEIVNYLSTNAQNIKSIRRIDNNLIIIEFNNKNILYVDISKSNSIIFKHNKILSSKKDFNAPFDVILQKRFNNSKIESIELYNDDKIVNIKVSSSSSYKKQITILQLEFTGKYTNIIVLDENRVVLEALRHIDEFSSSRIVKVGHKLDEVPKQNFIPKIEKIEDIESYLYQVYEQKEKENLENLKKQKISQIDKKAKKLKSTIEDLPKKEDLEKESNELYEKANLILSNLHNIKPYQKSLKVYNYEGIEVELDLEAKQSASKYSNDLFKKAKRTKQKASNISLEKDNLTQKLEYLLRLINSIKNATSLEECEFLLPKKERNQTKTKKSQTCEIFFFEGYKILLGTSQRENIYLLENSKASDFWFHLKDRPSCHVIVQNTKKEIPQSVIIQAATLCAKFSVDFSGTYEVDYTQRRNVKIQSGANVLYNPYTTIVIKF</sequence>
<name>A0A0G9JVB3_9BACT</name>
<dbReference type="RefSeq" id="WP_046997565.1">
    <property type="nucleotide sequence ID" value="NZ_JAIQ01000175.1"/>
</dbReference>
<dbReference type="Gene3D" id="2.30.310.10">
    <property type="entry name" value="ibrinogen binding protein from staphylococcus aureus domain"/>
    <property type="match status" value="1"/>
</dbReference>
<dbReference type="PATRIC" id="fig|1447256.3.peg.2631"/>
<keyword evidence="1" id="KW-0175">Coiled coil</keyword>
<gene>
    <name evidence="3" type="ORF">AA20_13405</name>
</gene>
<evidence type="ECO:0000256" key="1">
    <source>
        <dbReference type="SAM" id="Coils"/>
    </source>
</evidence>
<evidence type="ECO:0000313" key="4">
    <source>
        <dbReference type="Proteomes" id="UP000035514"/>
    </source>
</evidence>
<evidence type="ECO:0000259" key="2">
    <source>
        <dbReference type="Pfam" id="PF05670"/>
    </source>
</evidence>